<dbReference type="Proteomes" id="UP000019184">
    <property type="component" value="Unassembled WGS sequence"/>
</dbReference>
<evidence type="ECO:0000313" key="2">
    <source>
        <dbReference type="Proteomes" id="UP000019184"/>
    </source>
</evidence>
<protein>
    <submittedName>
        <fullName evidence="1">Uncharacterized protein</fullName>
    </submittedName>
</protein>
<dbReference type="AlphaFoldDB" id="A0A7U7GB78"/>
<name>A0A7U7GB78_9GAMM</name>
<sequence length="78" mass="9036">MQSTTLFACPKFGVHYKLEDRQRNQGADRSVISIASWKIRKFNEHLFKRFSSYLGLDFSLIKANPEFENLCNYGSITA</sequence>
<gene>
    <name evidence="1" type="ORF">BN874_2020001</name>
</gene>
<dbReference type="EMBL" id="CBTK010000116">
    <property type="protein sequence ID" value="CDH45058.1"/>
    <property type="molecule type" value="Genomic_DNA"/>
</dbReference>
<proteinExistence type="predicted"/>
<keyword evidence="2" id="KW-1185">Reference proteome</keyword>
<accession>A0A7U7GB78</accession>
<organism evidence="1 2">
    <name type="scientific">Candidatus Contendobacter odensis Run_B_J11</name>
    <dbReference type="NCBI Taxonomy" id="1400861"/>
    <lineage>
        <taxon>Bacteria</taxon>
        <taxon>Pseudomonadati</taxon>
        <taxon>Pseudomonadota</taxon>
        <taxon>Gammaproteobacteria</taxon>
        <taxon>Candidatus Competibacteraceae</taxon>
        <taxon>Candidatus Contendibacter</taxon>
    </lineage>
</organism>
<reference evidence="1 2" key="1">
    <citation type="journal article" date="2014" name="ISME J.">
        <title>Candidatus Competibacter-lineage genomes retrieved from metagenomes reveal functional metabolic diversity.</title>
        <authorList>
            <person name="McIlroy S.J."/>
            <person name="Albertsen M."/>
            <person name="Andresen E.K."/>
            <person name="Saunders A.M."/>
            <person name="Kristiansen R."/>
            <person name="Stokholm-Bjerregaard M."/>
            <person name="Nielsen K.L."/>
            <person name="Nielsen P.H."/>
        </authorList>
    </citation>
    <scope>NUCLEOTIDE SEQUENCE [LARGE SCALE GENOMIC DNA]</scope>
    <source>
        <strain evidence="1 2">Run_B_J11</strain>
    </source>
</reference>
<comment type="caution">
    <text evidence="1">The sequence shown here is derived from an EMBL/GenBank/DDBJ whole genome shotgun (WGS) entry which is preliminary data.</text>
</comment>
<evidence type="ECO:0000313" key="1">
    <source>
        <dbReference type="EMBL" id="CDH45058.1"/>
    </source>
</evidence>